<dbReference type="Proteomes" id="UP000533476">
    <property type="component" value="Unassembled WGS sequence"/>
</dbReference>
<keyword evidence="1" id="KW-0732">Signal</keyword>
<dbReference type="EMBL" id="JABBVZ010000100">
    <property type="protein sequence ID" value="NMP24323.1"/>
    <property type="molecule type" value="Genomic_DNA"/>
</dbReference>
<comment type="caution">
    <text evidence="2">The sequence shown here is derived from an EMBL/GenBank/DDBJ whole genome shotgun (WGS) entry which is preliminary data.</text>
</comment>
<sequence>MVGMGLKAAALLLGMTSMHALNVHQGPVKVLRVGHNRVELPVRSPYAHPAKLEQIEAAALKATGGGQIQAVTPSVWVGKPVWMCTVAEGRNVWHVMVDQTSLKAVSKIRVPE</sequence>
<dbReference type="RefSeq" id="WP_169102345.1">
    <property type="nucleotide sequence ID" value="NZ_JABBVZ010000100.1"/>
</dbReference>
<evidence type="ECO:0000313" key="2">
    <source>
        <dbReference type="EMBL" id="NMP24323.1"/>
    </source>
</evidence>
<dbReference type="AlphaFoldDB" id="A0A7Y0L6P9"/>
<accession>A0A7Y0L6P9</accession>
<feature type="chain" id="PRO_5031105633" description="PepSY domain-containing protein" evidence="1">
    <location>
        <begin position="21"/>
        <end position="112"/>
    </location>
</feature>
<proteinExistence type="predicted"/>
<evidence type="ECO:0008006" key="4">
    <source>
        <dbReference type="Google" id="ProtNLM"/>
    </source>
</evidence>
<reference evidence="2 3" key="1">
    <citation type="submission" date="2020-04" db="EMBL/GenBank/DDBJ databases">
        <authorList>
            <person name="Zhang R."/>
            <person name="Schippers A."/>
        </authorList>
    </citation>
    <scope>NUCLEOTIDE SEQUENCE [LARGE SCALE GENOMIC DNA]</scope>
    <source>
        <strain evidence="2 3">DSM 109850</strain>
    </source>
</reference>
<organism evidence="2 3">
    <name type="scientific">Sulfobacillus harzensis</name>
    <dbReference type="NCBI Taxonomy" id="2729629"/>
    <lineage>
        <taxon>Bacteria</taxon>
        <taxon>Bacillati</taxon>
        <taxon>Bacillota</taxon>
        <taxon>Clostridia</taxon>
        <taxon>Eubacteriales</taxon>
        <taxon>Clostridiales Family XVII. Incertae Sedis</taxon>
        <taxon>Sulfobacillus</taxon>
    </lineage>
</organism>
<name>A0A7Y0L6P9_9FIRM</name>
<keyword evidence="3" id="KW-1185">Reference proteome</keyword>
<evidence type="ECO:0000313" key="3">
    <source>
        <dbReference type="Proteomes" id="UP000533476"/>
    </source>
</evidence>
<gene>
    <name evidence="2" type="ORF">HIJ39_18490</name>
</gene>
<protein>
    <recommendedName>
        <fullName evidence="4">PepSY domain-containing protein</fullName>
    </recommendedName>
</protein>
<feature type="signal peptide" evidence="1">
    <location>
        <begin position="1"/>
        <end position="20"/>
    </location>
</feature>
<evidence type="ECO:0000256" key="1">
    <source>
        <dbReference type="SAM" id="SignalP"/>
    </source>
</evidence>